<keyword evidence="4" id="KW-0489">Methyltransferase</keyword>
<dbReference type="PANTHER" id="PTHR43861">
    <property type="entry name" value="TRANS-ACONITATE 2-METHYLTRANSFERASE-RELATED"/>
    <property type="match status" value="1"/>
</dbReference>
<evidence type="ECO:0000259" key="2">
    <source>
        <dbReference type="Pfam" id="PF13649"/>
    </source>
</evidence>
<evidence type="ECO:0000256" key="1">
    <source>
        <dbReference type="ARBA" id="ARBA00022679"/>
    </source>
</evidence>
<organism evidence="4 5">
    <name type="scientific">Peptoclostridium litorale DSM 5388</name>
    <dbReference type="NCBI Taxonomy" id="1121324"/>
    <lineage>
        <taxon>Bacteria</taxon>
        <taxon>Bacillati</taxon>
        <taxon>Bacillota</taxon>
        <taxon>Clostridia</taxon>
        <taxon>Peptostreptococcales</taxon>
        <taxon>Peptoclostridiaceae</taxon>
        <taxon>Peptoclostridium</taxon>
    </lineage>
</organism>
<dbReference type="eggNOG" id="COG2226">
    <property type="taxonomic scope" value="Bacteria"/>
</dbReference>
<evidence type="ECO:0000313" key="3">
    <source>
        <dbReference type="EMBL" id="KDR93888.1"/>
    </source>
</evidence>
<accession>A0A069RGK8</accession>
<feature type="domain" description="Methyltransferase" evidence="2">
    <location>
        <begin position="42"/>
        <end position="138"/>
    </location>
</feature>
<name>A0A069RGK8_PEPLI</name>
<dbReference type="SUPFAM" id="SSF53335">
    <property type="entry name" value="S-adenosyl-L-methionine-dependent methyltransferases"/>
    <property type="match status" value="1"/>
</dbReference>
<keyword evidence="5" id="KW-1185">Reference proteome</keyword>
<comment type="caution">
    <text evidence="4">The sequence shown here is derived from an EMBL/GenBank/DDBJ whole genome shotgun (WGS) entry which is preliminary data.</text>
</comment>
<dbReference type="CDD" id="cd02440">
    <property type="entry name" value="AdoMet_MTases"/>
    <property type="match status" value="1"/>
</dbReference>
<evidence type="ECO:0000313" key="5">
    <source>
        <dbReference type="Proteomes" id="UP000027946"/>
    </source>
</evidence>
<gene>
    <name evidence="4" type="ORF">CLIT_10c00420</name>
    <name evidence="3" type="ORF">CLIT_23c01600</name>
</gene>
<reference evidence="4 5" key="1">
    <citation type="submission" date="2014-03" db="EMBL/GenBank/DDBJ databases">
        <title>Genome sequence of Clostridium litorale W6, DSM 5388.</title>
        <authorList>
            <person name="Poehlein A."/>
            <person name="Jagirdar A."/>
            <person name="Khonsari B."/>
            <person name="Chibani C.M."/>
            <person name="Gutierrez Gutierrez D.A."/>
            <person name="Davydova E."/>
            <person name="Alghaithi H.S."/>
            <person name="Nair K.P."/>
            <person name="Dhamotharan K."/>
            <person name="Chandran L."/>
            <person name="G W."/>
            <person name="Daniel R."/>
        </authorList>
    </citation>
    <scope>NUCLEOTIDE SEQUENCE [LARGE SCALE GENOMIC DNA]</scope>
    <source>
        <strain evidence="4 5">W6</strain>
    </source>
</reference>
<dbReference type="EMBL" id="JJMM01000026">
    <property type="protein sequence ID" value="KDR93888.1"/>
    <property type="molecule type" value="Genomic_DNA"/>
</dbReference>
<protein>
    <submittedName>
        <fullName evidence="4">Methyltransferase</fullName>
    </submittedName>
</protein>
<dbReference type="InterPro" id="IPR041698">
    <property type="entry name" value="Methyltransf_25"/>
</dbReference>
<sequence length="249" mass="28514">MDCYGEFANIYDELMGDVDYEMWSDYIEALINEFSGIDVENILELACGTGNITIPMAQKGYSVTGMDISEDMLCIAKGKLEGKRLEISLVQSDMKDFEYDAVRAQCVICACDGFNYITDENSLGSIFEKVYNMLPKGGTFIFDISSSHKLKNIISQSTFTHVDEDTAYIWENYYDEDLKTVDMELTFFVRENSGLYRRFDELHVQRVYENEEILKMLQSAGFKCSKALSEFSFEEDNGMSERVFFAAVK</sequence>
<dbReference type="GO" id="GO:0008168">
    <property type="term" value="F:methyltransferase activity"/>
    <property type="evidence" value="ECO:0007669"/>
    <property type="project" value="UniProtKB-KW"/>
</dbReference>
<dbReference type="Pfam" id="PF13649">
    <property type="entry name" value="Methyltransf_25"/>
    <property type="match status" value="1"/>
</dbReference>
<evidence type="ECO:0000313" key="4">
    <source>
        <dbReference type="EMBL" id="KDR95315.1"/>
    </source>
</evidence>
<dbReference type="OrthoDB" id="9811589at2"/>
<dbReference type="InterPro" id="IPR029063">
    <property type="entry name" value="SAM-dependent_MTases_sf"/>
</dbReference>
<dbReference type="GO" id="GO:0032259">
    <property type="term" value="P:methylation"/>
    <property type="evidence" value="ECO:0007669"/>
    <property type="project" value="UniProtKB-KW"/>
</dbReference>
<keyword evidence="1 4" id="KW-0808">Transferase</keyword>
<dbReference type="RefSeq" id="WP_038263419.1">
    <property type="nucleotide sequence ID" value="NZ_FSRH01000004.1"/>
</dbReference>
<dbReference type="Gene3D" id="3.40.50.150">
    <property type="entry name" value="Vaccinia Virus protein VP39"/>
    <property type="match status" value="1"/>
</dbReference>
<dbReference type="EMBL" id="JJMM01000010">
    <property type="protein sequence ID" value="KDR95315.1"/>
    <property type="molecule type" value="Genomic_DNA"/>
</dbReference>
<dbReference type="Proteomes" id="UP000027946">
    <property type="component" value="Unassembled WGS sequence"/>
</dbReference>
<dbReference type="AlphaFoldDB" id="A0A069RGK8"/>
<dbReference type="STRING" id="1121324.CLIT_10c00420"/>
<proteinExistence type="predicted"/>
<dbReference type="Gene3D" id="2.20.25.110">
    <property type="entry name" value="S-adenosyl-L-methionine-dependent methyltransferases"/>
    <property type="match status" value="1"/>
</dbReference>